<dbReference type="AlphaFoldDB" id="A0A4Y7PXN8"/>
<dbReference type="OrthoDB" id="1668230at2759"/>
<evidence type="ECO:0000313" key="3">
    <source>
        <dbReference type="Proteomes" id="UP000294933"/>
    </source>
</evidence>
<dbReference type="STRING" id="50990.A0A4Y7PXN8"/>
<dbReference type="VEuPathDB" id="FungiDB:BD410DRAFT_444410"/>
<protein>
    <submittedName>
        <fullName evidence="2">Uncharacterized protein</fullName>
    </submittedName>
</protein>
<dbReference type="CDD" id="cd21037">
    <property type="entry name" value="MLKL_NTD"/>
    <property type="match status" value="1"/>
</dbReference>
<evidence type="ECO:0000256" key="1">
    <source>
        <dbReference type="SAM" id="MobiDB-lite"/>
    </source>
</evidence>
<sequence length="197" mass="21923">MKLTESSTRVEQFLHQQVHRPFFKRYVRRGEILRGIGICDTELSYALSLFSIRTLNQLQAAEARRQADKEKIMAALIPPSTASPDTTPRHHTPTLPTVSPPTEAYEVPSTTPCTPSNVPPKPKCCVTTAAKVQSDIQSIVEQQNVLDNALDVHDLRQFMCIALVTSKMRIYCVLCKFRGRGVEEAPEGAGWAGSRQC</sequence>
<name>A0A4Y7PXN8_9AGAM</name>
<dbReference type="Proteomes" id="UP000294933">
    <property type="component" value="Unassembled WGS sequence"/>
</dbReference>
<evidence type="ECO:0000313" key="2">
    <source>
        <dbReference type="EMBL" id="TDL19300.1"/>
    </source>
</evidence>
<proteinExistence type="predicted"/>
<reference evidence="2 3" key="1">
    <citation type="submission" date="2018-06" db="EMBL/GenBank/DDBJ databases">
        <title>A transcriptomic atlas of mushroom development highlights an independent origin of complex multicellularity.</title>
        <authorList>
            <consortium name="DOE Joint Genome Institute"/>
            <person name="Krizsan K."/>
            <person name="Almasi E."/>
            <person name="Merenyi Z."/>
            <person name="Sahu N."/>
            <person name="Viragh M."/>
            <person name="Koszo T."/>
            <person name="Mondo S."/>
            <person name="Kiss B."/>
            <person name="Balint B."/>
            <person name="Kues U."/>
            <person name="Barry K."/>
            <person name="Hegedus J.C."/>
            <person name="Henrissat B."/>
            <person name="Johnson J."/>
            <person name="Lipzen A."/>
            <person name="Ohm R."/>
            <person name="Nagy I."/>
            <person name="Pangilinan J."/>
            <person name="Yan J."/>
            <person name="Xiong Y."/>
            <person name="Grigoriev I.V."/>
            <person name="Hibbett D.S."/>
            <person name="Nagy L.G."/>
        </authorList>
    </citation>
    <scope>NUCLEOTIDE SEQUENCE [LARGE SCALE GENOMIC DNA]</scope>
    <source>
        <strain evidence="2 3">SZMC22713</strain>
    </source>
</reference>
<feature type="region of interest" description="Disordered" evidence="1">
    <location>
        <begin position="79"/>
        <end position="114"/>
    </location>
</feature>
<gene>
    <name evidence="2" type="ORF">BD410DRAFT_444410</name>
</gene>
<keyword evidence="3" id="KW-1185">Reference proteome</keyword>
<organism evidence="2 3">
    <name type="scientific">Rickenella mellea</name>
    <dbReference type="NCBI Taxonomy" id="50990"/>
    <lineage>
        <taxon>Eukaryota</taxon>
        <taxon>Fungi</taxon>
        <taxon>Dikarya</taxon>
        <taxon>Basidiomycota</taxon>
        <taxon>Agaricomycotina</taxon>
        <taxon>Agaricomycetes</taxon>
        <taxon>Hymenochaetales</taxon>
        <taxon>Rickenellaceae</taxon>
        <taxon>Rickenella</taxon>
    </lineage>
</organism>
<dbReference type="EMBL" id="ML170198">
    <property type="protein sequence ID" value="TDL19300.1"/>
    <property type="molecule type" value="Genomic_DNA"/>
</dbReference>
<dbReference type="InterPro" id="IPR059179">
    <property type="entry name" value="MLKL-like_MCAfunc"/>
</dbReference>
<accession>A0A4Y7PXN8</accession>